<dbReference type="InterPro" id="IPR007110">
    <property type="entry name" value="Ig-like_dom"/>
</dbReference>
<keyword evidence="5 9" id="KW-0472">Membrane</keyword>
<feature type="transmembrane region" description="Helical" evidence="9">
    <location>
        <begin position="6"/>
        <end position="25"/>
    </location>
</feature>
<protein>
    <submittedName>
        <fullName evidence="11">Membrane glycoprotein vOX2-1</fullName>
    </submittedName>
</protein>
<evidence type="ECO:0000256" key="3">
    <source>
        <dbReference type="ARBA" id="ARBA00022729"/>
    </source>
</evidence>
<evidence type="ECO:0000313" key="11">
    <source>
        <dbReference type="EMBL" id="QOE74875.1"/>
    </source>
</evidence>
<reference evidence="11" key="2">
    <citation type="journal article" date="2013" name="J. Wildl. Dis.">
        <title>Fatal herpesvirus hemorrhagic disease in wild and orphan asian elephants in southern India.</title>
        <authorList>
            <person name="Zachariah A."/>
            <person name="Zong J.-C."/>
            <person name="Long S.Y."/>
            <person name="Latimer E.M."/>
            <person name="Heaggans S.Y."/>
            <person name="Richman L.K."/>
            <person name="Hayward G.S."/>
        </authorList>
    </citation>
    <scope>NUCLEOTIDE SEQUENCE</scope>
    <source>
        <strain evidence="11">IP164 Muthanga2</strain>
    </source>
</reference>
<dbReference type="SUPFAM" id="SSF48726">
    <property type="entry name" value="Immunoglobulin"/>
    <property type="match status" value="2"/>
</dbReference>
<dbReference type="SMART" id="SM00406">
    <property type="entry name" value="IGv"/>
    <property type="match status" value="1"/>
</dbReference>
<dbReference type="GO" id="GO:0098632">
    <property type="term" value="F:cell-cell adhesion mediator activity"/>
    <property type="evidence" value="ECO:0007669"/>
    <property type="project" value="InterPro"/>
</dbReference>
<evidence type="ECO:0000256" key="4">
    <source>
        <dbReference type="ARBA" id="ARBA00022989"/>
    </source>
</evidence>
<evidence type="ECO:0000256" key="9">
    <source>
        <dbReference type="SAM" id="Phobius"/>
    </source>
</evidence>
<dbReference type="InterPro" id="IPR013151">
    <property type="entry name" value="Immunoglobulin_dom"/>
</dbReference>
<name>A0A8B6NQ13_ELHV1</name>
<keyword evidence="4 9" id="KW-1133">Transmembrane helix</keyword>
<keyword evidence="7" id="KW-0325">Glycoprotein</keyword>
<reference evidence="11" key="3">
    <citation type="journal article" date="2016" name="MSphere">
        <title>Comparison of the Gene Coding Contents and Other Unusual Features of the GC-Rich and AT-Rich Branch Probosciviruses.</title>
        <authorList>
            <person name="Ling P.D."/>
            <person name="Long S.Y."/>
            <person name="Zong J.C."/>
            <person name="Heaggans S.Y."/>
            <person name="Qin X."/>
            <person name="Hayward G.S."/>
        </authorList>
    </citation>
    <scope>NUCLEOTIDE SEQUENCE</scope>
    <source>
        <strain evidence="11">IP164 Muthanga2</strain>
    </source>
</reference>
<dbReference type="PROSITE" id="PS50835">
    <property type="entry name" value="IG_LIKE"/>
    <property type="match status" value="2"/>
</dbReference>
<feature type="domain" description="Ig-like" evidence="10">
    <location>
        <begin position="26"/>
        <end position="159"/>
    </location>
</feature>
<dbReference type="CDD" id="cd05846">
    <property type="entry name" value="IgV_1_MRC-OX-2_like"/>
    <property type="match status" value="1"/>
</dbReference>
<feature type="domain" description="Ig-like" evidence="10">
    <location>
        <begin position="164"/>
        <end position="253"/>
    </location>
</feature>
<dbReference type="GO" id="GO:0050776">
    <property type="term" value="P:regulation of immune response"/>
    <property type="evidence" value="ECO:0007669"/>
    <property type="project" value="InterPro"/>
</dbReference>
<dbReference type="InterPro" id="IPR036179">
    <property type="entry name" value="Ig-like_dom_sf"/>
</dbReference>
<accession>A0A8B6NQ13</accession>
<dbReference type="Gene3D" id="2.60.40.10">
    <property type="entry name" value="Immunoglobulins"/>
    <property type="match status" value="2"/>
</dbReference>
<proteinExistence type="predicted"/>
<sequence>MLQRKYRYFYITGTARCAMTIGYVLPGTIEKTLAFFSRFVIGLLFVSYATVQGQVVTQDERELLNTPASLRCSLQTDKEVLIVTWQKIKATSPENMATFSENHGVVVQPPYKDRVNITQLGLRNSTLTFWNTTVEDEGCFMCLFNTFGSGKISGKTCLTLYVPPTISLHIESSNGGDLNITCSATARPAPVIFWKVAGSGIENSTKTVLHRNGTTTVTSILQVKDPKSQVGNEEVICRVLHLGTVTDIRQALSNGHEITLTTASIAVVVVVIIILIVIFCYNWRRRHRGGNTFHAL</sequence>
<keyword evidence="3" id="KW-0732">Signal</keyword>
<dbReference type="InterPro" id="IPR013783">
    <property type="entry name" value="Ig-like_fold"/>
</dbReference>
<feature type="transmembrane region" description="Helical" evidence="9">
    <location>
        <begin position="258"/>
        <end position="281"/>
    </location>
</feature>
<evidence type="ECO:0000256" key="7">
    <source>
        <dbReference type="ARBA" id="ARBA00023180"/>
    </source>
</evidence>
<keyword evidence="2 9" id="KW-0812">Transmembrane</keyword>
<dbReference type="GO" id="GO:0034113">
    <property type="term" value="P:heterotypic cell-cell adhesion"/>
    <property type="evidence" value="ECO:0007669"/>
    <property type="project" value="TreeGrafter"/>
</dbReference>
<dbReference type="InterPro" id="IPR033321">
    <property type="entry name" value="CD200_Ig_V_dom"/>
</dbReference>
<dbReference type="Pfam" id="PF00047">
    <property type="entry name" value="ig"/>
    <property type="match status" value="2"/>
</dbReference>
<keyword evidence="6" id="KW-1015">Disulfide bond</keyword>
<dbReference type="EMBL" id="MN366293">
    <property type="protein sequence ID" value="QOE74875.1"/>
    <property type="molecule type" value="Genomic_DNA"/>
</dbReference>
<reference evidence="11" key="4">
    <citation type="submission" date="2019-08" db="EMBL/GenBank/DDBJ databases">
        <title>Annotated Complete DNA Sequences of Six EEHV1A Genomes from Lethal HD Cases in Young Asian Elephants in India.</title>
        <authorList>
            <person name="Krishnankutty S.P."/>
            <person name="Zachariah A."/>
            <person name="Maheswari U."/>
            <person name="Heaggans S.Y."/>
            <person name="Muraleedharan M."/>
            <person name="Velayutham D."/>
            <person name="Santhosh S."/>
            <person name="Hayward G.S."/>
        </authorList>
    </citation>
    <scope>NUCLEOTIDE SEQUENCE</scope>
    <source>
        <strain evidence="11">IP164 Muthanga2</strain>
    </source>
</reference>
<evidence type="ECO:0000256" key="1">
    <source>
        <dbReference type="ARBA" id="ARBA00004479"/>
    </source>
</evidence>
<reference evidence="11" key="5">
    <citation type="journal article" name="PLoS ONE">
        <title>Extended genotypic evaluation and comparison of twenty-two cases of lethal EEHV1 hemorrhagic disease in wild and captive Asian elephants in India.</title>
        <authorList>
            <person name="Zachariah A."/>
            <person name="Sajesh P.K."/>
            <person name="Santhosh S."/>
            <person name="Bathrachalam C."/>
            <person name="Megha M."/>
            <person name="Pandiyan J."/>
            <person name="Jishnu M."/>
            <person name="Kobragade R.S."/>
            <person name="Long S.Y."/>
            <person name="Zong J.-C."/>
            <person name="Latimer E.M."/>
            <person name="Heaggans S.Y."/>
            <person name="Hayward G.S."/>
        </authorList>
    </citation>
    <scope>NUCLEOTIDE SEQUENCE</scope>
    <source>
        <strain evidence="11">IP164 Muthanga2</strain>
    </source>
</reference>
<evidence type="ECO:0000256" key="2">
    <source>
        <dbReference type="ARBA" id="ARBA00022692"/>
    </source>
</evidence>
<evidence type="ECO:0000256" key="6">
    <source>
        <dbReference type="ARBA" id="ARBA00023157"/>
    </source>
</evidence>
<dbReference type="GO" id="GO:0016020">
    <property type="term" value="C:membrane"/>
    <property type="evidence" value="ECO:0007669"/>
    <property type="project" value="UniProtKB-SubCell"/>
</dbReference>
<reference evidence="11" key="1">
    <citation type="journal article" date="2013" name="Genome Announc.">
        <title>Complete Genome Sequence of Elephant Endotheliotropic Herpesvirus 1A.</title>
        <authorList>
            <person name="Ling P.D."/>
            <person name="Reid J.G."/>
            <person name="Qin X."/>
            <person name="Muzny D.M."/>
            <person name="Gibbs R."/>
            <person name="Petrosino J."/>
            <person name="Peng R."/>
            <person name="Zong J.C."/>
            <person name="Heaggans S.Y."/>
            <person name="Hayward G.S."/>
        </authorList>
    </citation>
    <scope>NUCLEOTIDE SEQUENCE</scope>
    <source>
        <strain evidence="11">IP164 Muthanga2</strain>
    </source>
</reference>
<gene>
    <name evidence="11" type="primary">E54</name>
</gene>
<keyword evidence="8" id="KW-0393">Immunoglobulin domain</keyword>
<organism evidence="11">
    <name type="scientific">Elephant endotheliotropic herpesvirus 1A</name>
    <dbReference type="NCBI Taxonomy" id="759753"/>
    <lineage>
        <taxon>Viruses</taxon>
        <taxon>Duplodnaviria</taxon>
        <taxon>Heunggongvirae</taxon>
        <taxon>Peploviricota</taxon>
        <taxon>Herviviricetes</taxon>
        <taxon>Herpesvirales</taxon>
        <taxon>Orthoherpesviridae</taxon>
        <taxon>Betaherpesvirinae</taxon>
        <taxon>Proboscivirus</taxon>
        <taxon>Proboscivirus elephantidbeta1</taxon>
        <taxon>Elephantid herpesvirus 1</taxon>
    </lineage>
</organism>
<dbReference type="PANTHER" id="PTHR46841:SF3">
    <property type="entry name" value="OX-2 MEMBRANE GLYCOPROTEIN"/>
    <property type="match status" value="1"/>
</dbReference>
<dbReference type="InterPro" id="IPR047164">
    <property type="entry name" value="OX2G-like"/>
</dbReference>
<comment type="subcellular location">
    <subcellularLocation>
        <location evidence="1">Membrane</location>
        <topology evidence="1">Single-pass type I membrane protein</topology>
    </subcellularLocation>
</comment>
<evidence type="ECO:0000256" key="5">
    <source>
        <dbReference type="ARBA" id="ARBA00023136"/>
    </source>
</evidence>
<dbReference type="PANTHER" id="PTHR46841">
    <property type="entry name" value="OX-2 MEMBRANE GLYCOPROTEIN"/>
    <property type="match status" value="1"/>
</dbReference>
<dbReference type="InterPro" id="IPR013106">
    <property type="entry name" value="Ig_V-set"/>
</dbReference>
<evidence type="ECO:0000259" key="10">
    <source>
        <dbReference type="PROSITE" id="PS50835"/>
    </source>
</evidence>
<evidence type="ECO:0000256" key="8">
    <source>
        <dbReference type="ARBA" id="ARBA00023319"/>
    </source>
</evidence>